<proteinExistence type="predicted"/>
<dbReference type="EMBL" id="JAWHQM010000003">
    <property type="protein sequence ID" value="KAK5625880.1"/>
    <property type="molecule type" value="Genomic_DNA"/>
</dbReference>
<dbReference type="AlphaFoldDB" id="A0AAN7YV12"/>
<evidence type="ECO:0000313" key="2">
    <source>
        <dbReference type="Proteomes" id="UP001305414"/>
    </source>
</evidence>
<name>A0AAN7YV12_9PEZI</name>
<reference evidence="1 2" key="1">
    <citation type="submission" date="2023-10" db="EMBL/GenBank/DDBJ databases">
        <title>Draft genome sequence of Xylaria bambusicola isolate GMP-LS, the root and basal stem rot pathogen of sugarcane in Indonesia.</title>
        <authorList>
            <person name="Selvaraj P."/>
            <person name="Muralishankar V."/>
            <person name="Muruganantham S."/>
            <person name="Sp S."/>
            <person name="Haryani S."/>
            <person name="Lau K.J.X."/>
            <person name="Naqvi N.I."/>
        </authorList>
    </citation>
    <scope>NUCLEOTIDE SEQUENCE [LARGE SCALE GENOMIC DNA]</scope>
    <source>
        <strain evidence="1">GMP-LS</strain>
    </source>
</reference>
<evidence type="ECO:0000313" key="1">
    <source>
        <dbReference type="EMBL" id="KAK5625880.1"/>
    </source>
</evidence>
<sequence length="128" mass="13879">MAREAGPSRNYLLFRPRLHQGIVDSVSALTFCVSARKNPQGGEAEITQWPSIFAYCGDVVYSGDHQGGVEGSIDISIKADGLLFLPSLQRQPHSIKEIVPVNSPSLIYKSQDDKSCSSSLVLDSQDAL</sequence>
<accession>A0AAN7YV12</accession>
<comment type="caution">
    <text evidence="1">The sequence shown here is derived from an EMBL/GenBank/DDBJ whole genome shotgun (WGS) entry which is preliminary data.</text>
</comment>
<protein>
    <submittedName>
        <fullName evidence="1">Uncharacterized protein</fullName>
    </submittedName>
</protein>
<dbReference type="Proteomes" id="UP001305414">
    <property type="component" value="Unassembled WGS sequence"/>
</dbReference>
<keyword evidence="2" id="KW-1185">Reference proteome</keyword>
<gene>
    <name evidence="1" type="ORF">RRF57_001596</name>
</gene>
<organism evidence="1 2">
    <name type="scientific">Xylaria bambusicola</name>
    <dbReference type="NCBI Taxonomy" id="326684"/>
    <lineage>
        <taxon>Eukaryota</taxon>
        <taxon>Fungi</taxon>
        <taxon>Dikarya</taxon>
        <taxon>Ascomycota</taxon>
        <taxon>Pezizomycotina</taxon>
        <taxon>Sordariomycetes</taxon>
        <taxon>Xylariomycetidae</taxon>
        <taxon>Xylariales</taxon>
        <taxon>Xylariaceae</taxon>
        <taxon>Xylaria</taxon>
    </lineage>
</organism>